<name>A0ABQ4G622_9ACTN</name>
<evidence type="ECO:0000313" key="2">
    <source>
        <dbReference type="EMBL" id="GIH42514.1"/>
    </source>
</evidence>
<dbReference type="Proteomes" id="UP000603904">
    <property type="component" value="Unassembled WGS sequence"/>
</dbReference>
<feature type="chain" id="PRO_5045591220" evidence="1">
    <location>
        <begin position="35"/>
        <end position="366"/>
    </location>
</feature>
<evidence type="ECO:0000313" key="3">
    <source>
        <dbReference type="Proteomes" id="UP000603904"/>
    </source>
</evidence>
<comment type="caution">
    <text evidence="2">The sequence shown here is derived from an EMBL/GenBank/DDBJ whole genome shotgun (WGS) entry which is preliminary data.</text>
</comment>
<feature type="signal peptide" evidence="1">
    <location>
        <begin position="1"/>
        <end position="34"/>
    </location>
</feature>
<evidence type="ECO:0000256" key="1">
    <source>
        <dbReference type="SAM" id="SignalP"/>
    </source>
</evidence>
<dbReference type="EMBL" id="BOOC01000031">
    <property type="protein sequence ID" value="GIH42514.1"/>
    <property type="molecule type" value="Genomic_DNA"/>
</dbReference>
<organism evidence="2 3">
    <name type="scientific">Microbispora corallina</name>
    <dbReference type="NCBI Taxonomy" id="83302"/>
    <lineage>
        <taxon>Bacteria</taxon>
        <taxon>Bacillati</taxon>
        <taxon>Actinomycetota</taxon>
        <taxon>Actinomycetes</taxon>
        <taxon>Streptosporangiales</taxon>
        <taxon>Streptosporangiaceae</taxon>
        <taxon>Microbispora</taxon>
    </lineage>
</organism>
<reference evidence="2 3" key="1">
    <citation type="submission" date="2021-01" db="EMBL/GenBank/DDBJ databases">
        <title>Whole genome shotgun sequence of Microbispora corallina NBRC 16416.</title>
        <authorList>
            <person name="Komaki H."/>
            <person name="Tamura T."/>
        </authorList>
    </citation>
    <scope>NUCLEOTIDE SEQUENCE [LARGE SCALE GENOMIC DNA]</scope>
    <source>
        <strain evidence="2 3">NBRC 16416</strain>
    </source>
</reference>
<gene>
    <name evidence="2" type="ORF">Mco01_55140</name>
</gene>
<keyword evidence="3" id="KW-1185">Reference proteome</keyword>
<sequence length="366" mass="38006">MEDDMRPLRNVLTRLLVMLALVAAGLAVPAGAGAAVPDRWGFAFVDTTAGIPDPARQAGSWPPGFSVQVSPGGVGEVLVKFPQIALSTGGVVHVTAAAAAPIWCQAEKWWAAGADEIVAVRCHKYGGVPTFTPFSIVFSSSSGPLPAPKAFGYVFWDGSAVAWQYNSALAVNTVTPTSTGVWTVLLPGLGSSTYAGNIQVTAVNSSVPARCKAAAWSPSPGAQKIQVRCHDATATPLDTGWTLTYQRERAITGAAIPPKNFAYTFDNTPANPGPYAPVPPGVNYNSQSGVNTVQTAGTGERLVLFPSVGVLPDDVQVTAYGPGPEFCTLLTRWGTSGGAAVVRDVACWKAGVLVDQPSMVTYTSSL</sequence>
<keyword evidence="1" id="KW-0732">Signal</keyword>
<accession>A0ABQ4G622</accession>
<proteinExistence type="predicted"/>
<protein>
    <submittedName>
        <fullName evidence="2">Uncharacterized protein</fullName>
    </submittedName>
</protein>